<name>Q2YZS2_9DELT</name>
<protein>
    <recommendedName>
        <fullName evidence="1">Amidohydrolase 3 domain-containing protein</fullName>
    </recommendedName>
</protein>
<dbReference type="InterPro" id="IPR013108">
    <property type="entry name" value="Amidohydro_3"/>
</dbReference>
<dbReference type="AlphaFoldDB" id="Q2YZS2"/>
<dbReference type="Gene3D" id="2.30.40.10">
    <property type="entry name" value="Urease, subunit C, domain 1"/>
    <property type="match status" value="1"/>
</dbReference>
<accession>Q2YZS2</accession>
<evidence type="ECO:0000313" key="2">
    <source>
        <dbReference type="EMBL" id="CAI78626.1"/>
    </source>
</evidence>
<dbReference type="PANTHER" id="PTHR22642">
    <property type="entry name" value="IMIDAZOLONEPROPIONASE"/>
    <property type="match status" value="1"/>
</dbReference>
<dbReference type="EMBL" id="AJ937767">
    <property type="protein sequence ID" value="CAI78626.1"/>
    <property type="molecule type" value="Genomic_DNA"/>
</dbReference>
<dbReference type="InterPro" id="IPR032466">
    <property type="entry name" value="Metal_Hydrolase"/>
</dbReference>
<sequence length="280" mass="31881">MSYNQADIILYQASGITNDPTLPFAEMIALKGKKILHIGKESDLDQFKGPNTRMISCKDRTVIPGFNDAHCHPISYAATLLYVDCSPFNVMNIHDIQTQIRKKAHTTPILRPRLEHCLFCPKEFLPTIKRLKAIIITQPIFLYYGGETFRTDCSKEQIKWLFPLHSFRDQGIDVCFSSDTPLYKCNPVLNIYTAVTRKDSTGQNIVPEESIKINEAIKMHTYFPAYASFEEKIKGSITPGKIADLVILSHDTSKINPEEIMNIHPVLTMMDGEIVWEKED</sequence>
<dbReference type="SUPFAM" id="SSF51556">
    <property type="entry name" value="Metallo-dependent hydrolases"/>
    <property type="match status" value="1"/>
</dbReference>
<feature type="domain" description="Amidohydrolase 3" evidence="1">
    <location>
        <begin position="111"/>
        <end position="275"/>
    </location>
</feature>
<dbReference type="Gene3D" id="3.20.20.140">
    <property type="entry name" value="Metal-dependent hydrolases"/>
    <property type="match status" value="1"/>
</dbReference>
<dbReference type="GO" id="GO:0016810">
    <property type="term" value="F:hydrolase activity, acting on carbon-nitrogen (but not peptide) bonds"/>
    <property type="evidence" value="ECO:0007669"/>
    <property type="project" value="InterPro"/>
</dbReference>
<dbReference type="Pfam" id="PF07969">
    <property type="entry name" value="Amidohydro_3"/>
    <property type="match status" value="2"/>
</dbReference>
<evidence type="ECO:0000259" key="1">
    <source>
        <dbReference type="Pfam" id="PF07969"/>
    </source>
</evidence>
<feature type="domain" description="Amidohydrolase 3" evidence="1">
    <location>
        <begin position="54"/>
        <end position="107"/>
    </location>
</feature>
<proteinExistence type="predicted"/>
<reference evidence="2" key="1">
    <citation type="journal article" date="2005" name="Environ. Microbiol.">
        <title>Lateral gene transfer and phylogenetic assignment of environmental fosmid clones.</title>
        <authorList>
            <person name="Nesbo C.L."/>
            <person name="Boucher Y."/>
            <person name="Dlutek M."/>
            <person name="Doolittle F.W."/>
        </authorList>
    </citation>
    <scope>NUCLEOTIDE SEQUENCE</scope>
</reference>
<dbReference type="SUPFAM" id="SSF51338">
    <property type="entry name" value="Composite domain of metallo-dependent hydrolases"/>
    <property type="match status" value="1"/>
</dbReference>
<dbReference type="PANTHER" id="PTHR22642:SF2">
    <property type="entry name" value="PROTEIN LONG AFTER FAR-RED 3"/>
    <property type="match status" value="1"/>
</dbReference>
<organism evidence="2">
    <name type="scientific">uncultured delta proteobacterium</name>
    <dbReference type="NCBI Taxonomy" id="34034"/>
    <lineage>
        <taxon>Bacteria</taxon>
        <taxon>Deltaproteobacteria</taxon>
        <taxon>environmental samples</taxon>
    </lineage>
</organism>
<dbReference type="InterPro" id="IPR011059">
    <property type="entry name" value="Metal-dep_hydrolase_composite"/>
</dbReference>